<organism evidence="3 4">
    <name type="scientific">Pseudo-nitzschia multistriata</name>
    <dbReference type="NCBI Taxonomy" id="183589"/>
    <lineage>
        <taxon>Eukaryota</taxon>
        <taxon>Sar</taxon>
        <taxon>Stramenopiles</taxon>
        <taxon>Ochrophyta</taxon>
        <taxon>Bacillariophyta</taxon>
        <taxon>Bacillariophyceae</taxon>
        <taxon>Bacillariophycidae</taxon>
        <taxon>Bacillariales</taxon>
        <taxon>Bacillariaceae</taxon>
        <taxon>Pseudo-nitzschia</taxon>
    </lineage>
</organism>
<proteinExistence type="predicted"/>
<name>A0A448YZW3_9STRA</name>
<dbReference type="OrthoDB" id="4350at2759"/>
<feature type="transmembrane region" description="Helical" evidence="1">
    <location>
        <begin position="254"/>
        <end position="275"/>
    </location>
</feature>
<keyword evidence="1" id="KW-1133">Transmembrane helix</keyword>
<accession>A0A448YZW3</accession>
<keyword evidence="2" id="KW-0732">Signal</keyword>
<feature type="signal peptide" evidence="2">
    <location>
        <begin position="1"/>
        <end position="16"/>
    </location>
</feature>
<keyword evidence="1" id="KW-0472">Membrane</keyword>
<evidence type="ECO:0000313" key="4">
    <source>
        <dbReference type="Proteomes" id="UP000291116"/>
    </source>
</evidence>
<evidence type="ECO:0008006" key="5">
    <source>
        <dbReference type="Google" id="ProtNLM"/>
    </source>
</evidence>
<feature type="chain" id="PRO_5019317777" description="Fibronectin type-III domain-containing protein" evidence="2">
    <location>
        <begin position="17"/>
        <end position="281"/>
    </location>
</feature>
<dbReference type="EMBL" id="CAACVS010000055">
    <property type="protein sequence ID" value="VEU35316.1"/>
    <property type="molecule type" value="Genomic_DNA"/>
</dbReference>
<keyword evidence="4" id="KW-1185">Reference proteome</keyword>
<dbReference type="Proteomes" id="UP000291116">
    <property type="component" value="Unassembled WGS sequence"/>
</dbReference>
<sequence>MNKLLTVALLAQGANAFAPAGKPLAAVQQQRLDVVALSMNAPFFASEEPSADAPAAEADGETDFDTMSLEEEVETLANEEITKMKRASNLRNANGVEYAPWMNITPEAEAEIKTVMKQKAEARRKRKDQEAGVSGALLMDSQAQELSGGGLNCKVVSNNEVELTWATSSEASTKGFAIKRRKARTEDFVTIASYESWGPLASKGVDGGQYSYLDDTISPGGWVYRITECETSGAENDICQALVEVQTEDEQRGAVIAAVGIVVLAIGAFAAGIMLDPVGGF</sequence>
<keyword evidence="1" id="KW-0812">Transmembrane</keyword>
<dbReference type="InterPro" id="IPR013783">
    <property type="entry name" value="Ig-like_fold"/>
</dbReference>
<evidence type="ECO:0000313" key="3">
    <source>
        <dbReference type="EMBL" id="VEU35316.1"/>
    </source>
</evidence>
<reference evidence="3 4" key="1">
    <citation type="submission" date="2019-01" db="EMBL/GenBank/DDBJ databases">
        <authorList>
            <person name="Ferrante I. M."/>
        </authorList>
    </citation>
    <scope>NUCLEOTIDE SEQUENCE [LARGE SCALE GENOMIC DNA]</scope>
    <source>
        <strain evidence="3 4">B856</strain>
    </source>
</reference>
<protein>
    <recommendedName>
        <fullName evidence="5">Fibronectin type-III domain-containing protein</fullName>
    </recommendedName>
</protein>
<evidence type="ECO:0000256" key="2">
    <source>
        <dbReference type="SAM" id="SignalP"/>
    </source>
</evidence>
<dbReference type="AlphaFoldDB" id="A0A448YZW3"/>
<evidence type="ECO:0000256" key="1">
    <source>
        <dbReference type="SAM" id="Phobius"/>
    </source>
</evidence>
<dbReference type="Gene3D" id="2.60.40.10">
    <property type="entry name" value="Immunoglobulins"/>
    <property type="match status" value="1"/>
</dbReference>
<gene>
    <name evidence="3" type="ORF">PSNMU_V1.4_AUG-EV-PASAV3_0020480</name>
</gene>